<feature type="domain" description="Bacterial repeat" evidence="1">
    <location>
        <begin position="154"/>
        <end position="222"/>
    </location>
</feature>
<reference evidence="2 3" key="1">
    <citation type="submission" date="2013-09" db="EMBL/GenBank/DDBJ databases">
        <title>High correlation between genotypes and phenotypes of environmental bacteria Comamonas testosteroni strains.</title>
        <authorList>
            <person name="Liu L."/>
            <person name="Zhu W."/>
            <person name="Xia X."/>
            <person name="Xu B."/>
            <person name="Luo M."/>
            <person name="Wang G."/>
        </authorList>
    </citation>
    <scope>NUCLEOTIDE SEQUENCE [LARGE SCALE GENOMIC DNA]</scope>
    <source>
        <strain evidence="2 3">JL40</strain>
    </source>
</reference>
<dbReference type="Pfam" id="PF18998">
    <property type="entry name" value="Flg_new_2"/>
    <property type="match status" value="1"/>
</dbReference>
<dbReference type="InterPro" id="IPR044060">
    <property type="entry name" value="Bacterial_rp_domain"/>
</dbReference>
<comment type="caution">
    <text evidence="2">The sequence shown here is derived from an EMBL/GenBank/DDBJ whole genome shotgun (WGS) entry which is preliminary data.</text>
</comment>
<dbReference type="EMBL" id="AWOR01000057">
    <property type="protein sequence ID" value="KGH27760.1"/>
    <property type="molecule type" value="Genomic_DNA"/>
</dbReference>
<evidence type="ECO:0000259" key="1">
    <source>
        <dbReference type="Pfam" id="PF18998"/>
    </source>
</evidence>
<dbReference type="Gene3D" id="4.10.410.40">
    <property type="match status" value="1"/>
</dbReference>
<protein>
    <recommendedName>
        <fullName evidence="1">Bacterial repeat domain-containing protein</fullName>
    </recommendedName>
</protein>
<dbReference type="RefSeq" id="WP_034371715.1">
    <property type="nucleotide sequence ID" value="NZ_AWOR01000057.1"/>
</dbReference>
<dbReference type="AlphaFoldDB" id="A0A096GRC1"/>
<accession>A0A096GRC1</accession>
<proteinExistence type="predicted"/>
<gene>
    <name evidence="2" type="ORF">P353_17205</name>
</gene>
<dbReference type="Proteomes" id="UP000029553">
    <property type="component" value="Unassembled WGS sequence"/>
</dbReference>
<organism evidence="2 3">
    <name type="scientific">Comamonas testosteroni</name>
    <name type="common">Pseudomonas testosteroni</name>
    <dbReference type="NCBI Taxonomy" id="285"/>
    <lineage>
        <taxon>Bacteria</taxon>
        <taxon>Pseudomonadati</taxon>
        <taxon>Pseudomonadota</taxon>
        <taxon>Betaproteobacteria</taxon>
        <taxon>Burkholderiales</taxon>
        <taxon>Comamonadaceae</taxon>
        <taxon>Comamonas</taxon>
    </lineage>
</organism>
<name>A0A096GRC1_COMTE</name>
<evidence type="ECO:0000313" key="3">
    <source>
        <dbReference type="Proteomes" id="UP000029553"/>
    </source>
</evidence>
<evidence type="ECO:0000313" key="2">
    <source>
        <dbReference type="EMBL" id="KGH27760.1"/>
    </source>
</evidence>
<sequence length="223" mass="23784">MSSEDVQTSAGSTLEVCPNRPSSYTAMGYKALQWTEVAEITDLGEFGREYSKVTHNPVATRRTNKRKGSFDEGAITLPMARSKNDAGQKLMAAASESDDSYSYAIRLQDGTRHYFTAQCMSFKTNVGGVDSITGKTAVLEIDSDILEVEPQTFQLKYQAGANGSILGVATQTVAEGGSGTPVTAKPAAGYAFDKWSDDITDNPRVDTQVVAGITVTATFVAVP</sequence>